<protein>
    <submittedName>
        <fullName evidence="2">Uncharacterized protein</fullName>
    </submittedName>
</protein>
<name>A0A6G1HLY2_9PEZI</name>
<sequence length="140" mass="15096">MFGLHLSDLRSSSHGARSTVTKRRLPTRKSRATGTIRRYNAMIIPDAYPFPLKTTSSQPLPETYISSSKSPTLPFSSSPKCTEGKPLMMFNCSTVSTMMTSSTMSFVFNVTAAPANFTFASVPAASLLRSMASPQVSSTA</sequence>
<organism evidence="2 3">
    <name type="scientific">Trichodelitschia bisporula</name>
    <dbReference type="NCBI Taxonomy" id="703511"/>
    <lineage>
        <taxon>Eukaryota</taxon>
        <taxon>Fungi</taxon>
        <taxon>Dikarya</taxon>
        <taxon>Ascomycota</taxon>
        <taxon>Pezizomycotina</taxon>
        <taxon>Dothideomycetes</taxon>
        <taxon>Dothideomycetes incertae sedis</taxon>
        <taxon>Phaeotrichales</taxon>
        <taxon>Phaeotrichaceae</taxon>
        <taxon>Trichodelitschia</taxon>
    </lineage>
</organism>
<keyword evidence="3" id="KW-1185">Reference proteome</keyword>
<feature type="region of interest" description="Disordered" evidence="1">
    <location>
        <begin position="1"/>
        <end position="32"/>
    </location>
</feature>
<evidence type="ECO:0000256" key="1">
    <source>
        <dbReference type="SAM" id="MobiDB-lite"/>
    </source>
</evidence>
<dbReference type="Proteomes" id="UP000799640">
    <property type="component" value="Unassembled WGS sequence"/>
</dbReference>
<evidence type="ECO:0000313" key="3">
    <source>
        <dbReference type="Proteomes" id="UP000799640"/>
    </source>
</evidence>
<reference evidence="2" key="1">
    <citation type="journal article" date="2020" name="Stud. Mycol.">
        <title>101 Dothideomycetes genomes: a test case for predicting lifestyles and emergence of pathogens.</title>
        <authorList>
            <person name="Haridas S."/>
            <person name="Albert R."/>
            <person name="Binder M."/>
            <person name="Bloem J."/>
            <person name="Labutti K."/>
            <person name="Salamov A."/>
            <person name="Andreopoulos B."/>
            <person name="Baker S."/>
            <person name="Barry K."/>
            <person name="Bills G."/>
            <person name="Bluhm B."/>
            <person name="Cannon C."/>
            <person name="Castanera R."/>
            <person name="Culley D."/>
            <person name="Daum C."/>
            <person name="Ezra D."/>
            <person name="Gonzalez J."/>
            <person name="Henrissat B."/>
            <person name="Kuo A."/>
            <person name="Liang C."/>
            <person name="Lipzen A."/>
            <person name="Lutzoni F."/>
            <person name="Magnuson J."/>
            <person name="Mondo S."/>
            <person name="Nolan M."/>
            <person name="Ohm R."/>
            <person name="Pangilinan J."/>
            <person name="Park H.-J."/>
            <person name="Ramirez L."/>
            <person name="Alfaro M."/>
            <person name="Sun H."/>
            <person name="Tritt A."/>
            <person name="Yoshinaga Y."/>
            <person name="Zwiers L.-H."/>
            <person name="Turgeon B."/>
            <person name="Goodwin S."/>
            <person name="Spatafora J."/>
            <person name="Crous P."/>
            <person name="Grigoriev I."/>
        </authorList>
    </citation>
    <scope>NUCLEOTIDE SEQUENCE</scope>
    <source>
        <strain evidence="2">CBS 262.69</strain>
    </source>
</reference>
<feature type="compositionally biased region" description="Polar residues" evidence="1">
    <location>
        <begin position="9"/>
        <end position="19"/>
    </location>
</feature>
<evidence type="ECO:0000313" key="2">
    <source>
        <dbReference type="EMBL" id="KAF2396859.1"/>
    </source>
</evidence>
<feature type="compositionally biased region" description="Basic residues" evidence="1">
    <location>
        <begin position="20"/>
        <end position="31"/>
    </location>
</feature>
<proteinExistence type="predicted"/>
<dbReference type="EMBL" id="ML996705">
    <property type="protein sequence ID" value="KAF2396859.1"/>
    <property type="molecule type" value="Genomic_DNA"/>
</dbReference>
<accession>A0A6G1HLY2</accession>
<dbReference type="AlphaFoldDB" id="A0A6G1HLY2"/>
<gene>
    <name evidence="2" type="ORF">EJ06DRAFT_174249</name>
</gene>